<dbReference type="EMBL" id="WTPW01000417">
    <property type="protein sequence ID" value="KAF0513128.1"/>
    <property type="molecule type" value="Genomic_DNA"/>
</dbReference>
<dbReference type="OrthoDB" id="2429086at2759"/>
<reference evidence="2 3" key="1">
    <citation type="journal article" date="2019" name="Environ. Microbiol.">
        <title>At the nexus of three kingdoms: the genome of the mycorrhizal fungus Gigaspora margarita provides insights into plant, endobacterial and fungal interactions.</title>
        <authorList>
            <person name="Venice F."/>
            <person name="Ghignone S."/>
            <person name="Salvioli di Fossalunga A."/>
            <person name="Amselem J."/>
            <person name="Novero M."/>
            <person name="Xianan X."/>
            <person name="Sedzielewska Toro K."/>
            <person name="Morin E."/>
            <person name="Lipzen A."/>
            <person name="Grigoriev I.V."/>
            <person name="Henrissat B."/>
            <person name="Martin F.M."/>
            <person name="Bonfante P."/>
        </authorList>
    </citation>
    <scope>NUCLEOTIDE SEQUENCE [LARGE SCALE GENOMIC DNA]</scope>
    <source>
        <strain evidence="2 3">BEG34</strain>
    </source>
</reference>
<keyword evidence="1" id="KW-0812">Transmembrane</keyword>
<evidence type="ECO:0000313" key="2">
    <source>
        <dbReference type="EMBL" id="KAF0513128.1"/>
    </source>
</evidence>
<proteinExistence type="predicted"/>
<protein>
    <submittedName>
        <fullName evidence="2">Uncharacterized protein</fullName>
    </submittedName>
</protein>
<keyword evidence="1" id="KW-0472">Membrane</keyword>
<evidence type="ECO:0000313" key="3">
    <source>
        <dbReference type="Proteomes" id="UP000439903"/>
    </source>
</evidence>
<feature type="transmembrane region" description="Helical" evidence="1">
    <location>
        <begin position="128"/>
        <end position="149"/>
    </location>
</feature>
<dbReference type="AlphaFoldDB" id="A0A8H4ELV8"/>
<keyword evidence="3" id="KW-1185">Reference proteome</keyword>
<name>A0A8H4ELV8_GIGMA</name>
<accession>A0A8H4ELV8</accession>
<gene>
    <name evidence="2" type="ORF">F8M41_017834</name>
</gene>
<dbReference type="InterPro" id="IPR018828">
    <property type="entry name" value="RRG7"/>
</dbReference>
<evidence type="ECO:0000256" key="1">
    <source>
        <dbReference type="SAM" id="Phobius"/>
    </source>
</evidence>
<dbReference type="Proteomes" id="UP000439903">
    <property type="component" value="Unassembled WGS sequence"/>
</dbReference>
<keyword evidence="1" id="KW-1133">Transmembrane helix</keyword>
<dbReference type="Pfam" id="PF10356">
    <property type="entry name" value="RRG7"/>
    <property type="match status" value="1"/>
</dbReference>
<comment type="caution">
    <text evidence="2">The sequence shown here is derived from an EMBL/GenBank/DDBJ whole genome shotgun (WGS) entry which is preliminary data.</text>
</comment>
<sequence>MQEKKKARNDIRSKLVEDISLVENTTNTTIRSKGVSCIGTGRVYFTELMRVYCVLKLRYHYRCKISGMKALRGQQFRLLNVLPVFGVRLCLLQRFRIYGGGVDIHWHMYCVPFAIQCKNYRKKIGPSIVRELIGALALISYWVLSIIVIPSKKISLNGRRVDTYAPVHVELQIKLRLYLQI</sequence>
<organism evidence="2 3">
    <name type="scientific">Gigaspora margarita</name>
    <dbReference type="NCBI Taxonomy" id="4874"/>
    <lineage>
        <taxon>Eukaryota</taxon>
        <taxon>Fungi</taxon>
        <taxon>Fungi incertae sedis</taxon>
        <taxon>Mucoromycota</taxon>
        <taxon>Glomeromycotina</taxon>
        <taxon>Glomeromycetes</taxon>
        <taxon>Diversisporales</taxon>
        <taxon>Gigasporaceae</taxon>
        <taxon>Gigaspora</taxon>
    </lineage>
</organism>